<dbReference type="InterPro" id="IPR002563">
    <property type="entry name" value="Flavin_Rdtase-like_dom"/>
</dbReference>
<keyword evidence="2" id="KW-0285">Flavoprotein</keyword>
<dbReference type="RefSeq" id="WP_092061423.1">
    <property type="nucleotide sequence ID" value="NZ_FOJU01000002.1"/>
</dbReference>
<keyword evidence="3" id="KW-0288">FMN</keyword>
<evidence type="ECO:0000256" key="2">
    <source>
        <dbReference type="ARBA" id="ARBA00022630"/>
    </source>
</evidence>
<dbReference type="EMBL" id="FOJU01000002">
    <property type="protein sequence ID" value="SFA84428.1"/>
    <property type="molecule type" value="Genomic_DNA"/>
</dbReference>
<dbReference type="Proteomes" id="UP000198796">
    <property type="component" value="Unassembled WGS sequence"/>
</dbReference>
<dbReference type="AlphaFoldDB" id="A0A1I0W809"/>
<dbReference type="GO" id="GO:0010181">
    <property type="term" value="F:FMN binding"/>
    <property type="evidence" value="ECO:0007669"/>
    <property type="project" value="InterPro"/>
</dbReference>
<dbReference type="OrthoDB" id="9783347at2"/>
<feature type="domain" description="Flavin reductase like" evidence="5">
    <location>
        <begin position="26"/>
        <end position="181"/>
    </location>
</feature>
<dbReference type="GO" id="GO:0016646">
    <property type="term" value="F:oxidoreductase activity, acting on the CH-NH group of donors, NAD or NADP as acceptor"/>
    <property type="evidence" value="ECO:0007669"/>
    <property type="project" value="UniProtKB-ARBA"/>
</dbReference>
<dbReference type="PANTHER" id="PTHR33798">
    <property type="entry name" value="FLAVOPROTEIN OXYGENASE"/>
    <property type="match status" value="1"/>
</dbReference>
<evidence type="ECO:0000256" key="1">
    <source>
        <dbReference type="ARBA" id="ARBA00001917"/>
    </source>
</evidence>
<dbReference type="Gene3D" id="2.30.110.10">
    <property type="entry name" value="Electron Transport, Fmn-binding Protein, Chain A"/>
    <property type="match status" value="1"/>
</dbReference>
<organism evidence="6 7">
    <name type="scientific">Poseidonocella pacifica</name>
    <dbReference type="NCBI Taxonomy" id="871651"/>
    <lineage>
        <taxon>Bacteria</taxon>
        <taxon>Pseudomonadati</taxon>
        <taxon>Pseudomonadota</taxon>
        <taxon>Alphaproteobacteria</taxon>
        <taxon>Rhodobacterales</taxon>
        <taxon>Roseobacteraceae</taxon>
        <taxon>Poseidonocella</taxon>
    </lineage>
</organism>
<dbReference type="InterPro" id="IPR012349">
    <property type="entry name" value="Split_barrel_FMN-bd"/>
</dbReference>
<comment type="similarity">
    <text evidence="4">Belongs to the flavoredoxin family.</text>
</comment>
<dbReference type="STRING" id="871651.SAMN05421688_1086"/>
<reference evidence="6 7" key="1">
    <citation type="submission" date="2016-10" db="EMBL/GenBank/DDBJ databases">
        <authorList>
            <person name="de Groot N.N."/>
        </authorList>
    </citation>
    <scope>NUCLEOTIDE SEQUENCE [LARGE SCALE GENOMIC DNA]</scope>
    <source>
        <strain evidence="6 7">DSM 29316</strain>
    </source>
</reference>
<evidence type="ECO:0000256" key="4">
    <source>
        <dbReference type="ARBA" id="ARBA00038054"/>
    </source>
</evidence>
<gene>
    <name evidence="6" type="ORF">SAMN05421688_1086</name>
</gene>
<evidence type="ECO:0000256" key="3">
    <source>
        <dbReference type="ARBA" id="ARBA00022643"/>
    </source>
</evidence>
<dbReference type="PANTHER" id="PTHR33798:SF5">
    <property type="entry name" value="FLAVIN REDUCTASE LIKE DOMAIN-CONTAINING PROTEIN"/>
    <property type="match status" value="1"/>
</dbReference>
<evidence type="ECO:0000313" key="7">
    <source>
        <dbReference type="Proteomes" id="UP000198796"/>
    </source>
</evidence>
<evidence type="ECO:0000313" key="6">
    <source>
        <dbReference type="EMBL" id="SFA84428.1"/>
    </source>
</evidence>
<accession>A0A1I0W809</accession>
<sequence>MTQENGYHAFDFADLSAREAYKVMIGTIVPRPIAWVTTISPDGVINAAPYSFFNCLSADPPILALGVENKPDRSFKDTAYNIRMTECFTVNIVDRANVEAMSVTAANLAPEVDELQVAGLTAVAGDRVACPRIAEAPVAFECERYLGIAVSSAREIILGRIVRAHIREDIIDPATFYSDHEKLDALGRMGGNGYAGTFDYFDLPTPSVEDVPNPGKKHIAIGNS</sequence>
<comment type="cofactor">
    <cofactor evidence="1">
        <name>FMN</name>
        <dbReference type="ChEBI" id="CHEBI:58210"/>
    </cofactor>
</comment>
<evidence type="ECO:0000259" key="5">
    <source>
        <dbReference type="SMART" id="SM00903"/>
    </source>
</evidence>
<proteinExistence type="inferred from homology"/>
<dbReference type="SUPFAM" id="SSF50475">
    <property type="entry name" value="FMN-binding split barrel"/>
    <property type="match status" value="1"/>
</dbReference>
<dbReference type="SMART" id="SM00903">
    <property type="entry name" value="Flavin_Reduct"/>
    <property type="match status" value="1"/>
</dbReference>
<name>A0A1I0W809_9RHOB</name>
<protein>
    <submittedName>
        <fullName evidence="6">NADH-FMN oxidoreductase RutF, flavin reductase (DIM6/NTAB) family</fullName>
    </submittedName>
</protein>
<keyword evidence="7" id="KW-1185">Reference proteome</keyword>
<dbReference type="Pfam" id="PF01613">
    <property type="entry name" value="Flavin_Reduct"/>
    <property type="match status" value="1"/>
</dbReference>